<sequence length="569" mass="63136">MAAFTNRFLFPAPPPTYNADHFNDNLCWVPWNPAVGPLAKYVALHHPENADGIPCLWFPAERAATVVMFLHGNAEDLGLCYPFLRHMRDQFKVNVLSCEYPAYGLLKNLSPSPDAVNEVVTTVLRYLVDTVGVAYPQIFFFGRSIGSGPAVHVASRYPVGGLILVSPFTSIRDAVKSIVGPIPSLFFQDRFVNSKLIQNVSCPTLFIHGECDYLIPLSHSEELHSRCRSKKLLVCPPHMEHNSNLFCDAEFLAIPVINFFGFPGYAIDNPPRLPEHIFRAGKKQVKLTVDPSSFVPWVCRNGKRMQNDEFEVPLRHSSKSVSSQHPSVSCEAMRFPPCPPQPPCNHLTHEGEEDFSGEFDRLVSSDSLASDWDDILPVEEERDSAHIPGDSGQYAHRRAVCSYPDGNGKGLGGDVLPRPPTGSNMSDALTRNDSNADRIRDEDSFNSLDFWEGDLHTPEEASLRQSLPPSAPPKRFQEATSISWPPSRRQKLSPKNAPVNTSLLVDDVFLPPSRSLPEPLRQPSLCPQRRFSPPPSVSLASSDSVDEAVWADVVLAGHIGARNVPRRVR</sequence>
<name>A0A0G4FLJ9_VITBC</name>
<evidence type="ECO:0000256" key="1">
    <source>
        <dbReference type="SAM" id="MobiDB-lite"/>
    </source>
</evidence>
<feature type="region of interest" description="Disordered" evidence="1">
    <location>
        <begin position="459"/>
        <end position="498"/>
    </location>
</feature>
<feature type="region of interest" description="Disordered" evidence="1">
    <location>
        <begin position="405"/>
        <end position="439"/>
    </location>
</feature>
<dbReference type="InParanoid" id="A0A0G4FLJ9"/>
<keyword evidence="3" id="KW-1185">Reference proteome</keyword>
<evidence type="ECO:0008006" key="4">
    <source>
        <dbReference type="Google" id="ProtNLM"/>
    </source>
</evidence>
<dbReference type="PANTHER" id="PTHR12277:SF197">
    <property type="entry name" value="CHROMOSOME UNDETERMINED SCAFFOLD_38, WHOLE GENOME SHOTGUN SEQUENCE"/>
    <property type="match status" value="1"/>
</dbReference>
<dbReference type="Proteomes" id="UP000041254">
    <property type="component" value="Unassembled WGS sequence"/>
</dbReference>
<evidence type="ECO:0000313" key="3">
    <source>
        <dbReference type="Proteomes" id="UP000041254"/>
    </source>
</evidence>
<feature type="compositionally biased region" description="Polar residues" evidence="1">
    <location>
        <begin position="421"/>
        <end position="433"/>
    </location>
</feature>
<organism evidence="2 3">
    <name type="scientific">Vitrella brassicaformis (strain CCMP3155)</name>
    <dbReference type="NCBI Taxonomy" id="1169540"/>
    <lineage>
        <taxon>Eukaryota</taxon>
        <taxon>Sar</taxon>
        <taxon>Alveolata</taxon>
        <taxon>Colpodellida</taxon>
        <taxon>Vitrellaceae</taxon>
        <taxon>Vitrella</taxon>
    </lineage>
</organism>
<evidence type="ECO:0000313" key="2">
    <source>
        <dbReference type="EMBL" id="CEM14886.1"/>
    </source>
</evidence>
<dbReference type="OrthoDB" id="10249433at2759"/>
<protein>
    <recommendedName>
        <fullName evidence="4">Serine aminopeptidase S33 domain-containing protein</fullName>
    </recommendedName>
</protein>
<dbReference type="STRING" id="1169540.A0A0G4FLJ9"/>
<dbReference type="AlphaFoldDB" id="A0A0G4FLJ9"/>
<dbReference type="VEuPathDB" id="CryptoDB:Vbra_15685"/>
<accession>A0A0G4FLJ9</accession>
<dbReference type="SUPFAM" id="SSF53474">
    <property type="entry name" value="alpha/beta-Hydrolases"/>
    <property type="match status" value="1"/>
</dbReference>
<feature type="region of interest" description="Disordered" evidence="1">
    <location>
        <begin position="514"/>
        <end position="538"/>
    </location>
</feature>
<dbReference type="InterPro" id="IPR029058">
    <property type="entry name" value="AB_hydrolase_fold"/>
</dbReference>
<gene>
    <name evidence="2" type="ORF">Vbra_15685</name>
</gene>
<proteinExistence type="predicted"/>
<dbReference type="Gene3D" id="3.40.50.1820">
    <property type="entry name" value="alpha/beta hydrolase"/>
    <property type="match status" value="1"/>
</dbReference>
<dbReference type="EMBL" id="CDMY01000460">
    <property type="protein sequence ID" value="CEM14886.1"/>
    <property type="molecule type" value="Genomic_DNA"/>
</dbReference>
<dbReference type="PANTHER" id="PTHR12277">
    <property type="entry name" value="ALPHA/BETA HYDROLASE DOMAIN-CONTAINING PROTEIN"/>
    <property type="match status" value="1"/>
</dbReference>
<feature type="compositionally biased region" description="Low complexity" evidence="1">
    <location>
        <begin position="514"/>
        <end position="525"/>
    </location>
</feature>
<reference evidence="2 3" key="1">
    <citation type="submission" date="2014-11" db="EMBL/GenBank/DDBJ databases">
        <authorList>
            <person name="Zhu J."/>
            <person name="Qi W."/>
            <person name="Song R."/>
        </authorList>
    </citation>
    <scope>NUCLEOTIDE SEQUENCE [LARGE SCALE GENOMIC DNA]</scope>
</reference>